<dbReference type="AlphaFoldDB" id="A0AAW2GQC0"/>
<dbReference type="Proteomes" id="UP001430953">
    <property type="component" value="Unassembled WGS sequence"/>
</dbReference>
<accession>A0AAW2GQC0</accession>
<organism evidence="1 2">
    <name type="scientific">Cardiocondyla obscurior</name>
    <dbReference type="NCBI Taxonomy" id="286306"/>
    <lineage>
        <taxon>Eukaryota</taxon>
        <taxon>Metazoa</taxon>
        <taxon>Ecdysozoa</taxon>
        <taxon>Arthropoda</taxon>
        <taxon>Hexapoda</taxon>
        <taxon>Insecta</taxon>
        <taxon>Pterygota</taxon>
        <taxon>Neoptera</taxon>
        <taxon>Endopterygota</taxon>
        <taxon>Hymenoptera</taxon>
        <taxon>Apocrita</taxon>
        <taxon>Aculeata</taxon>
        <taxon>Formicoidea</taxon>
        <taxon>Formicidae</taxon>
        <taxon>Myrmicinae</taxon>
        <taxon>Cardiocondyla</taxon>
    </lineage>
</organism>
<keyword evidence="2" id="KW-1185">Reference proteome</keyword>
<reference evidence="1 2" key="1">
    <citation type="submission" date="2023-03" db="EMBL/GenBank/DDBJ databases">
        <title>High recombination rates correlate with genetic variation in Cardiocondyla obscurior ants.</title>
        <authorList>
            <person name="Errbii M."/>
        </authorList>
    </citation>
    <scope>NUCLEOTIDE SEQUENCE [LARGE SCALE GENOMIC DNA]</scope>
    <source>
        <strain evidence="1">Alpha-2009</strain>
        <tissue evidence="1">Whole body</tissue>
    </source>
</reference>
<protein>
    <submittedName>
        <fullName evidence="1">Uncharacterized protein</fullName>
    </submittedName>
</protein>
<evidence type="ECO:0000313" key="1">
    <source>
        <dbReference type="EMBL" id="KAL0129449.1"/>
    </source>
</evidence>
<evidence type="ECO:0000313" key="2">
    <source>
        <dbReference type="Proteomes" id="UP001430953"/>
    </source>
</evidence>
<dbReference type="EMBL" id="JADYXP020000002">
    <property type="protein sequence ID" value="KAL0129449.1"/>
    <property type="molecule type" value="Genomic_DNA"/>
</dbReference>
<gene>
    <name evidence="1" type="ORF">PUN28_001612</name>
</gene>
<proteinExistence type="predicted"/>
<sequence length="60" mass="6544">MSVCYCFSKKSRKMSSLPSLNPTSVSQSCLASASKNANCLLEFDNSSSPRCKIHEAILEL</sequence>
<name>A0AAW2GQC0_9HYME</name>
<comment type="caution">
    <text evidence="1">The sequence shown here is derived from an EMBL/GenBank/DDBJ whole genome shotgun (WGS) entry which is preliminary data.</text>
</comment>